<feature type="transmembrane region" description="Helical" evidence="8">
    <location>
        <begin position="302"/>
        <end position="324"/>
    </location>
</feature>
<dbReference type="SUPFAM" id="SSF161098">
    <property type="entry name" value="MetI-like"/>
    <property type="match status" value="1"/>
</dbReference>
<feature type="transmembrane region" description="Helical" evidence="8">
    <location>
        <begin position="181"/>
        <end position="201"/>
    </location>
</feature>
<dbReference type="Gene3D" id="1.10.3720.10">
    <property type="entry name" value="MetI-like"/>
    <property type="match status" value="1"/>
</dbReference>
<dbReference type="PROSITE" id="PS50928">
    <property type="entry name" value="ABC_TM1"/>
    <property type="match status" value="1"/>
</dbReference>
<evidence type="ECO:0000256" key="3">
    <source>
        <dbReference type="ARBA" id="ARBA00022448"/>
    </source>
</evidence>
<dbReference type="Proteomes" id="UP000244180">
    <property type="component" value="Unassembled WGS sequence"/>
</dbReference>
<dbReference type="CDD" id="cd06261">
    <property type="entry name" value="TM_PBP2"/>
    <property type="match status" value="1"/>
</dbReference>
<evidence type="ECO:0000256" key="6">
    <source>
        <dbReference type="ARBA" id="ARBA00022989"/>
    </source>
</evidence>
<dbReference type="GO" id="GO:0005886">
    <property type="term" value="C:plasma membrane"/>
    <property type="evidence" value="ECO:0007669"/>
    <property type="project" value="UniProtKB-SubCell"/>
</dbReference>
<dbReference type="NCBIfam" id="TIGR02138">
    <property type="entry name" value="phosphate_pstC"/>
    <property type="match status" value="1"/>
</dbReference>
<dbReference type="EMBL" id="PEBV01000009">
    <property type="protein sequence ID" value="PTQ53854.1"/>
    <property type="molecule type" value="Genomic_DNA"/>
</dbReference>
<feature type="domain" description="ABC transmembrane type-1" evidence="11">
    <location>
        <begin position="111"/>
        <end position="321"/>
    </location>
</feature>
<evidence type="ECO:0000256" key="2">
    <source>
        <dbReference type="ARBA" id="ARBA00007069"/>
    </source>
</evidence>
<keyword evidence="9" id="KW-0592">Phosphate transport</keyword>
<accession>A0A2T5GCE0</accession>
<evidence type="ECO:0000313" key="12">
    <source>
        <dbReference type="EMBL" id="PTQ53854.1"/>
    </source>
</evidence>
<evidence type="ECO:0000256" key="4">
    <source>
        <dbReference type="ARBA" id="ARBA00022475"/>
    </source>
</evidence>
<comment type="function">
    <text evidence="9">Part of the binding-protein-dependent transport system for phosphate; probably responsible for the translocation of the substrate across the membrane.</text>
</comment>
<gene>
    <name evidence="12" type="ORF">HSCHL_1228</name>
</gene>
<dbReference type="PANTHER" id="PTHR30425:SF2">
    <property type="entry name" value="ABC TRANSPORTER PERMEASE PROTEIN YQGH-RELATED"/>
    <property type="match status" value="1"/>
</dbReference>
<dbReference type="InterPro" id="IPR035906">
    <property type="entry name" value="MetI-like_sf"/>
</dbReference>
<evidence type="ECO:0000256" key="7">
    <source>
        <dbReference type="ARBA" id="ARBA00023136"/>
    </source>
</evidence>
<evidence type="ECO:0000256" key="9">
    <source>
        <dbReference type="RuleBase" id="RU363054"/>
    </source>
</evidence>
<dbReference type="GO" id="GO:0005315">
    <property type="term" value="F:phosphate transmembrane transporter activity"/>
    <property type="evidence" value="ECO:0007669"/>
    <property type="project" value="InterPro"/>
</dbReference>
<feature type="compositionally biased region" description="Basic and acidic residues" evidence="10">
    <location>
        <begin position="12"/>
        <end position="28"/>
    </location>
</feature>
<keyword evidence="7 8" id="KW-0472">Membrane</keyword>
<feature type="transmembrane region" description="Helical" evidence="8">
    <location>
        <begin position="154"/>
        <end position="175"/>
    </location>
</feature>
<protein>
    <recommendedName>
        <fullName evidence="9">Phosphate transport system permease protein</fullName>
    </recommendedName>
</protein>
<evidence type="ECO:0000256" key="1">
    <source>
        <dbReference type="ARBA" id="ARBA00004651"/>
    </source>
</evidence>
<feature type="transmembrane region" description="Helical" evidence="8">
    <location>
        <begin position="243"/>
        <end position="265"/>
    </location>
</feature>
<dbReference type="PANTHER" id="PTHR30425">
    <property type="entry name" value="PHOSPHATE TRANSPORT SYSTEM PERMEASE PROTEIN PST"/>
    <property type="match status" value="1"/>
</dbReference>
<evidence type="ECO:0000256" key="5">
    <source>
        <dbReference type="ARBA" id="ARBA00022692"/>
    </source>
</evidence>
<sequence>MGFRPPGGQTDGRNRKDGQKGRTGRMEAHPLIAGRRTREGFRDRLGYAATLLSVAVILVAVAAIYLFVFSRGLATFFVNHVNVLDFLFGTEWRPTLTEAEGGPKFGVLPFIVGSFIVTFFSALIAGPIGIGAAIFMTEIAPSWGRKLMQPVIEILVGIPSVVYGFTGLTLIVPFLREHAGGLGFGLLAGILVLAVMILPTVTSISVDALSAVPPEIKAGSYALGATRWQTIWRILMRASAPGFVTAVIFGMARAFGEALAVQMVIGNGKNMPTSLLEPASTITTVITMNMGNTVAGSVENNVLWSLALLLLLMSTVFIFAVRWVGRRGRLMSR</sequence>
<dbReference type="Pfam" id="PF00528">
    <property type="entry name" value="BPD_transp_1"/>
    <property type="match status" value="1"/>
</dbReference>
<reference evidence="12 13" key="1">
    <citation type="submission" date="2017-08" db="EMBL/GenBank/DDBJ databases">
        <title>Burning lignite coal seam in the remote Altai Mountains harbors a hydrogen-driven thermophilic microbial community.</title>
        <authorList>
            <person name="Kadnikov V.V."/>
            <person name="Mardanov A.V."/>
            <person name="Ivasenko D."/>
            <person name="Beletsky A.V."/>
            <person name="Karnachuk O.V."/>
            <person name="Ravin N.V."/>
        </authorList>
    </citation>
    <scope>NUCLEOTIDE SEQUENCE [LARGE SCALE GENOMIC DNA]</scope>
    <source>
        <strain evidence="12">AL33</strain>
    </source>
</reference>
<keyword evidence="4 9" id="KW-1003">Cell membrane</keyword>
<organism evidence="12 13">
    <name type="scientific">Hydrogenibacillus schlegelii</name>
    <name type="common">Bacillus schlegelii</name>
    <dbReference type="NCBI Taxonomy" id="1484"/>
    <lineage>
        <taxon>Bacteria</taxon>
        <taxon>Bacillati</taxon>
        <taxon>Bacillota</taxon>
        <taxon>Bacilli</taxon>
        <taxon>Bacillales</taxon>
        <taxon>Bacillales Family X. Incertae Sedis</taxon>
        <taxon>Hydrogenibacillus</taxon>
    </lineage>
</organism>
<feature type="transmembrane region" description="Helical" evidence="8">
    <location>
        <begin position="110"/>
        <end position="134"/>
    </location>
</feature>
<feature type="transmembrane region" description="Helical" evidence="8">
    <location>
        <begin position="45"/>
        <end position="68"/>
    </location>
</feature>
<evidence type="ECO:0000313" key="13">
    <source>
        <dbReference type="Proteomes" id="UP000244180"/>
    </source>
</evidence>
<dbReference type="InterPro" id="IPR051124">
    <property type="entry name" value="Phosphate_Transport_Permease"/>
</dbReference>
<dbReference type="InterPro" id="IPR000515">
    <property type="entry name" value="MetI-like"/>
</dbReference>
<dbReference type="AlphaFoldDB" id="A0A2T5GCE0"/>
<comment type="subcellular location">
    <subcellularLocation>
        <location evidence="1 8">Cell membrane</location>
        <topology evidence="1 8">Multi-pass membrane protein</topology>
    </subcellularLocation>
</comment>
<feature type="region of interest" description="Disordered" evidence="10">
    <location>
        <begin position="1"/>
        <end position="28"/>
    </location>
</feature>
<keyword evidence="3 8" id="KW-0813">Transport</keyword>
<keyword evidence="5 8" id="KW-0812">Transmembrane</keyword>
<dbReference type="InterPro" id="IPR011864">
    <property type="entry name" value="Phosphate_PstC"/>
</dbReference>
<evidence type="ECO:0000256" key="8">
    <source>
        <dbReference type="RuleBase" id="RU363032"/>
    </source>
</evidence>
<dbReference type="GO" id="GO:0006817">
    <property type="term" value="P:phosphate ion transport"/>
    <property type="evidence" value="ECO:0007669"/>
    <property type="project" value="UniProtKB-KW"/>
</dbReference>
<keyword evidence="6 8" id="KW-1133">Transmembrane helix</keyword>
<proteinExistence type="inferred from homology"/>
<evidence type="ECO:0000256" key="10">
    <source>
        <dbReference type="SAM" id="MobiDB-lite"/>
    </source>
</evidence>
<comment type="similarity">
    <text evidence="2 9">Belongs to the binding-protein-dependent transport system permease family. CysTW subfamily.</text>
</comment>
<name>A0A2T5GCE0_HYDSH</name>
<comment type="caution">
    <text evidence="12">The sequence shown here is derived from an EMBL/GenBank/DDBJ whole genome shotgun (WGS) entry which is preliminary data.</text>
</comment>
<evidence type="ECO:0000259" key="11">
    <source>
        <dbReference type="PROSITE" id="PS50928"/>
    </source>
</evidence>